<evidence type="ECO:0000259" key="1">
    <source>
        <dbReference type="PROSITE" id="PS50835"/>
    </source>
</evidence>
<evidence type="ECO:0000313" key="3">
    <source>
        <dbReference type="Proteomes" id="UP000472273"/>
    </source>
</evidence>
<reference evidence="2" key="2">
    <citation type="submission" date="2025-09" db="UniProtKB">
        <authorList>
            <consortium name="Ensembl"/>
        </authorList>
    </citation>
    <scope>IDENTIFICATION</scope>
</reference>
<feature type="domain" description="Ig-like" evidence="1">
    <location>
        <begin position="6"/>
        <end position="98"/>
    </location>
</feature>
<dbReference type="Proteomes" id="UP000472273">
    <property type="component" value="Unplaced"/>
</dbReference>
<dbReference type="SMART" id="SM00407">
    <property type="entry name" value="IGc1"/>
    <property type="match status" value="1"/>
</dbReference>
<dbReference type="AlphaFoldDB" id="A0A670YRI8"/>
<dbReference type="Ensembl" id="ENSPTXT00000014896.1">
    <property type="protein sequence ID" value="ENSPTXP00000014440.1"/>
    <property type="gene ID" value="ENSPTXG00000010019.1"/>
</dbReference>
<protein>
    <recommendedName>
        <fullName evidence="1">Ig-like domain-containing protein</fullName>
    </recommendedName>
</protein>
<sequence length="100" mass="11119">MLIRAPILNAFSSIYLNSTVTCEVSDLCSGDVAIRWLKENKEITTGITTSKPVPNGHGGYTISSKVVITKEDWVSEKKFTCEAKRKDTTILSEEKNCTIY</sequence>
<keyword evidence="3" id="KW-1185">Reference proteome</keyword>
<evidence type="ECO:0000313" key="2">
    <source>
        <dbReference type="Ensembl" id="ENSPTXP00000014440.1"/>
    </source>
</evidence>
<dbReference type="InterPro" id="IPR036179">
    <property type="entry name" value="Ig-like_dom_sf"/>
</dbReference>
<dbReference type="Pfam" id="PF07654">
    <property type="entry name" value="C1-set"/>
    <property type="match status" value="1"/>
</dbReference>
<dbReference type="CDD" id="cd00098">
    <property type="entry name" value="IgC1"/>
    <property type="match status" value="1"/>
</dbReference>
<dbReference type="SUPFAM" id="SSF48726">
    <property type="entry name" value="Immunoglobulin"/>
    <property type="match status" value="1"/>
</dbReference>
<proteinExistence type="predicted"/>
<dbReference type="InterPro" id="IPR003597">
    <property type="entry name" value="Ig_C1-set"/>
</dbReference>
<reference evidence="2" key="1">
    <citation type="submission" date="2025-08" db="UniProtKB">
        <authorList>
            <consortium name="Ensembl"/>
        </authorList>
    </citation>
    <scope>IDENTIFICATION</scope>
</reference>
<dbReference type="InterPro" id="IPR050160">
    <property type="entry name" value="MHC/Immunoglobulin"/>
</dbReference>
<dbReference type="PROSITE" id="PS50835">
    <property type="entry name" value="IG_LIKE"/>
    <property type="match status" value="1"/>
</dbReference>
<dbReference type="InterPro" id="IPR007110">
    <property type="entry name" value="Ig-like_dom"/>
</dbReference>
<organism evidence="2 3">
    <name type="scientific">Pseudonaja textilis</name>
    <name type="common">Eastern brown snake</name>
    <dbReference type="NCBI Taxonomy" id="8673"/>
    <lineage>
        <taxon>Eukaryota</taxon>
        <taxon>Metazoa</taxon>
        <taxon>Chordata</taxon>
        <taxon>Craniata</taxon>
        <taxon>Vertebrata</taxon>
        <taxon>Euteleostomi</taxon>
        <taxon>Lepidosauria</taxon>
        <taxon>Squamata</taxon>
        <taxon>Bifurcata</taxon>
        <taxon>Unidentata</taxon>
        <taxon>Episquamata</taxon>
        <taxon>Toxicofera</taxon>
        <taxon>Serpentes</taxon>
        <taxon>Colubroidea</taxon>
        <taxon>Elapidae</taxon>
        <taxon>Hydrophiinae</taxon>
        <taxon>Pseudonaja</taxon>
    </lineage>
</organism>
<dbReference type="PANTHER" id="PTHR19944">
    <property type="entry name" value="MHC CLASS II-RELATED"/>
    <property type="match status" value="1"/>
</dbReference>
<dbReference type="PANTHER" id="PTHR19944:SF91">
    <property type="entry name" value="IMMUNOGLOBULIN HEAVY CONSTANT EPSILON"/>
    <property type="match status" value="1"/>
</dbReference>
<accession>A0A670YRI8</accession>
<name>A0A670YRI8_PSETE</name>
<dbReference type="InterPro" id="IPR013783">
    <property type="entry name" value="Ig-like_fold"/>
</dbReference>
<dbReference type="Gene3D" id="2.60.40.10">
    <property type="entry name" value="Immunoglobulins"/>
    <property type="match status" value="1"/>
</dbReference>